<keyword evidence="6 11" id="KW-0067">ATP-binding</keyword>
<evidence type="ECO:0000256" key="1">
    <source>
        <dbReference type="ARBA" id="ARBA00022448"/>
    </source>
</evidence>
<dbReference type="GO" id="GO:0016787">
    <property type="term" value="F:hydrolase activity"/>
    <property type="evidence" value="ECO:0007669"/>
    <property type="project" value="UniProtKB-KW"/>
</dbReference>
<dbReference type="NCBIfam" id="TIGR00681">
    <property type="entry name" value="kdpC"/>
    <property type="match status" value="1"/>
</dbReference>
<keyword evidence="4 11" id="KW-0812">Transmembrane</keyword>
<protein>
    <recommendedName>
        <fullName evidence="11">Potassium-transporting ATPase KdpC subunit</fullName>
    </recommendedName>
    <alternativeName>
        <fullName evidence="11">ATP phosphohydrolase [potassium-transporting] C chain</fullName>
    </alternativeName>
    <alternativeName>
        <fullName evidence="11">Potassium-binding and translocating subunit C</fullName>
    </alternativeName>
    <alternativeName>
        <fullName evidence="11">Potassium-translocating ATPase C chain</fullName>
    </alternativeName>
</protein>
<sequence length="190" mass="19748">MRAFLRPALVLIALFTLVTGLGYPLAVTGVAGLVFPHRAHGSLIEQDGRVVGSALIGQSFARPEYLHGRPSANGYDAANSGGSNLAPSSRALAAQVADRVAAVRAENPGEAGPVPVDLVTASASGLDPDVSPAAALYQARRIAAARGAPEAEVRAMVAEFTRGRDFGVLGEPRVNVLEFNLALDARRPMR</sequence>
<dbReference type="Pfam" id="PF02669">
    <property type="entry name" value="KdpC"/>
    <property type="match status" value="1"/>
</dbReference>
<comment type="similarity">
    <text evidence="11">Belongs to the KdpC family.</text>
</comment>
<keyword evidence="10 11" id="KW-0472">Membrane</keyword>
<name>A0A212JZ48_9PROT</name>
<proteinExistence type="inferred from homology"/>
<keyword evidence="7 11" id="KW-0630">Potassium</keyword>
<keyword evidence="9 11" id="KW-0406">Ion transport</keyword>
<keyword evidence="1 11" id="KW-0813">Transport</keyword>
<dbReference type="HAMAP" id="MF_00276">
    <property type="entry name" value="KdpC"/>
    <property type="match status" value="1"/>
</dbReference>
<evidence type="ECO:0000256" key="4">
    <source>
        <dbReference type="ARBA" id="ARBA00022692"/>
    </source>
</evidence>
<organism evidence="12">
    <name type="scientific">uncultured Alphaproteobacteria bacterium</name>
    <dbReference type="NCBI Taxonomy" id="91750"/>
    <lineage>
        <taxon>Bacteria</taxon>
        <taxon>Pseudomonadati</taxon>
        <taxon>Pseudomonadota</taxon>
        <taxon>Alphaproteobacteria</taxon>
        <taxon>environmental samples</taxon>
    </lineage>
</organism>
<accession>A0A212JZ48</accession>
<dbReference type="PIRSF" id="PIRSF001296">
    <property type="entry name" value="K_ATPase_KdpC"/>
    <property type="match status" value="1"/>
</dbReference>
<dbReference type="PANTHER" id="PTHR30042:SF2">
    <property type="entry name" value="POTASSIUM-TRANSPORTING ATPASE KDPC SUBUNIT"/>
    <property type="match status" value="1"/>
</dbReference>
<keyword evidence="12" id="KW-0378">Hydrolase</keyword>
<evidence type="ECO:0000256" key="6">
    <source>
        <dbReference type="ARBA" id="ARBA00022840"/>
    </source>
</evidence>
<dbReference type="EMBL" id="FLUO01000001">
    <property type="protein sequence ID" value="SBW04719.1"/>
    <property type="molecule type" value="Genomic_DNA"/>
</dbReference>
<evidence type="ECO:0000256" key="8">
    <source>
        <dbReference type="ARBA" id="ARBA00022989"/>
    </source>
</evidence>
<evidence type="ECO:0000256" key="7">
    <source>
        <dbReference type="ARBA" id="ARBA00022958"/>
    </source>
</evidence>
<keyword evidence="2 11" id="KW-1003">Cell membrane</keyword>
<dbReference type="GO" id="GO:0005524">
    <property type="term" value="F:ATP binding"/>
    <property type="evidence" value="ECO:0007669"/>
    <property type="project" value="UniProtKB-UniRule"/>
</dbReference>
<dbReference type="AlphaFoldDB" id="A0A212JZ48"/>
<dbReference type="InterPro" id="IPR003820">
    <property type="entry name" value="KdpC"/>
</dbReference>
<dbReference type="NCBIfam" id="NF001454">
    <property type="entry name" value="PRK00315.1"/>
    <property type="match status" value="1"/>
</dbReference>
<evidence type="ECO:0000256" key="3">
    <source>
        <dbReference type="ARBA" id="ARBA00022538"/>
    </source>
</evidence>
<dbReference type="PANTHER" id="PTHR30042">
    <property type="entry name" value="POTASSIUM-TRANSPORTING ATPASE C CHAIN"/>
    <property type="match status" value="1"/>
</dbReference>
<reference evidence="12" key="1">
    <citation type="submission" date="2016-04" db="EMBL/GenBank/DDBJ databases">
        <authorList>
            <person name="Evans L.H."/>
            <person name="Alamgir A."/>
            <person name="Owens N."/>
            <person name="Weber N.D."/>
            <person name="Virtaneva K."/>
            <person name="Barbian K."/>
            <person name="Babar A."/>
            <person name="Rosenke K."/>
        </authorList>
    </citation>
    <scope>NUCLEOTIDE SEQUENCE</scope>
    <source>
        <strain evidence="12">86</strain>
    </source>
</reference>
<evidence type="ECO:0000256" key="11">
    <source>
        <dbReference type="HAMAP-Rule" id="MF_00276"/>
    </source>
</evidence>
<evidence type="ECO:0000256" key="9">
    <source>
        <dbReference type="ARBA" id="ARBA00023065"/>
    </source>
</evidence>
<evidence type="ECO:0000313" key="12">
    <source>
        <dbReference type="EMBL" id="SBW04719.1"/>
    </source>
</evidence>
<dbReference type="GO" id="GO:0008556">
    <property type="term" value="F:P-type potassium transmembrane transporter activity"/>
    <property type="evidence" value="ECO:0007669"/>
    <property type="project" value="InterPro"/>
</dbReference>
<keyword evidence="5 11" id="KW-0547">Nucleotide-binding</keyword>
<dbReference type="GO" id="GO:0005886">
    <property type="term" value="C:plasma membrane"/>
    <property type="evidence" value="ECO:0007669"/>
    <property type="project" value="UniProtKB-SubCell"/>
</dbReference>
<comment type="subcellular location">
    <subcellularLocation>
        <location evidence="11">Cell membrane</location>
        <topology evidence="11">Single-pass membrane protein</topology>
    </subcellularLocation>
</comment>
<evidence type="ECO:0000256" key="10">
    <source>
        <dbReference type="ARBA" id="ARBA00023136"/>
    </source>
</evidence>
<gene>
    <name evidence="11 12" type="primary">kdpC</name>
    <name evidence="12" type="ORF">KL86APRO_11889</name>
</gene>
<keyword evidence="8 11" id="KW-1133">Transmembrane helix</keyword>
<evidence type="ECO:0000256" key="2">
    <source>
        <dbReference type="ARBA" id="ARBA00022475"/>
    </source>
</evidence>
<keyword evidence="3 11" id="KW-0633">Potassium transport</keyword>
<comment type="subunit">
    <text evidence="11">The system is composed of three essential subunits: KdpA, KdpB and KdpC.</text>
</comment>
<comment type="function">
    <text evidence="11">Part of the high-affinity ATP-driven potassium transport (or Kdp) system, which catalyzes the hydrolysis of ATP coupled with the electrogenic transport of potassium into the cytoplasm. This subunit acts as a catalytic chaperone that increases the ATP-binding affinity of the ATP-hydrolyzing subunit KdpB by the formation of a transient KdpB/KdpC/ATP ternary complex.</text>
</comment>
<evidence type="ECO:0000256" key="5">
    <source>
        <dbReference type="ARBA" id="ARBA00022741"/>
    </source>
</evidence>